<dbReference type="RefSeq" id="WP_160612873.1">
    <property type="nucleotide sequence ID" value="NZ_JAUFQM010000001.1"/>
</dbReference>
<evidence type="ECO:0000259" key="4">
    <source>
        <dbReference type="PROSITE" id="PS50949"/>
    </source>
</evidence>
<dbReference type="InterPro" id="IPR036388">
    <property type="entry name" value="WH-like_DNA-bd_sf"/>
</dbReference>
<dbReference type="InterPro" id="IPR011663">
    <property type="entry name" value="UTRA"/>
</dbReference>
<dbReference type="Gene3D" id="1.10.10.10">
    <property type="entry name" value="Winged helix-like DNA-binding domain superfamily/Winged helix DNA-binding domain"/>
    <property type="match status" value="1"/>
</dbReference>
<dbReference type="GO" id="GO:0003677">
    <property type="term" value="F:DNA binding"/>
    <property type="evidence" value="ECO:0007669"/>
    <property type="project" value="UniProtKB-KW"/>
</dbReference>
<sequence length="230" mass="25613">MSNISHQAIRQAVLNRIQSGEWPLGARIPGEADLAEEYSCARATVNRALRALAEEGLIVRKRKGGTRVCAMPVRKAKFEIPIIREQVEANGAAYDHKLLEQQVSVPPEPVAARLRLPARTNALHLTTLHQADGKPFALEDRWVNLRAAPTIRDAPLDKISANEWLVQTMPFSSGDVTFCAVNAPDDVAEALQTTRDAALFTTERTTWLKDQVITTMTLYHHQGYRLTSRL</sequence>
<dbReference type="Pfam" id="PF00392">
    <property type="entry name" value="GntR"/>
    <property type="match status" value="1"/>
</dbReference>
<evidence type="ECO:0000313" key="5">
    <source>
        <dbReference type="EMBL" id="MXO82418.1"/>
    </source>
</evidence>
<dbReference type="InterPro" id="IPR000524">
    <property type="entry name" value="Tscrpt_reg_HTH_GntR"/>
</dbReference>
<dbReference type="CDD" id="cd07377">
    <property type="entry name" value="WHTH_GntR"/>
    <property type="match status" value="1"/>
</dbReference>
<dbReference type="SUPFAM" id="SSF64288">
    <property type="entry name" value="Chorismate lyase-like"/>
    <property type="match status" value="1"/>
</dbReference>
<dbReference type="AlphaFoldDB" id="A0A844Z3W5"/>
<dbReference type="InterPro" id="IPR028978">
    <property type="entry name" value="Chorismate_lyase_/UTRA_dom_sf"/>
</dbReference>
<accession>A0A844Z3W5</accession>
<dbReference type="GO" id="GO:0003700">
    <property type="term" value="F:DNA-binding transcription factor activity"/>
    <property type="evidence" value="ECO:0007669"/>
    <property type="project" value="InterPro"/>
</dbReference>
<dbReference type="SMART" id="SM00345">
    <property type="entry name" value="HTH_GNTR"/>
    <property type="match status" value="1"/>
</dbReference>
<dbReference type="InterPro" id="IPR050679">
    <property type="entry name" value="Bact_HTH_transcr_reg"/>
</dbReference>
<dbReference type="PANTHER" id="PTHR44846">
    <property type="entry name" value="MANNOSYL-D-GLYCERATE TRANSPORT/METABOLISM SYSTEM REPRESSOR MNGR-RELATED"/>
    <property type="match status" value="1"/>
</dbReference>
<proteinExistence type="predicted"/>
<reference evidence="5 6" key="1">
    <citation type="submission" date="2019-12" db="EMBL/GenBank/DDBJ databases">
        <title>Genomic-based taxomic classification of the family Erythrobacteraceae.</title>
        <authorList>
            <person name="Xu L."/>
        </authorList>
    </citation>
    <scope>NUCLEOTIDE SEQUENCE [LARGE SCALE GENOMIC DNA]</scope>
    <source>
        <strain evidence="5 6">KCTC 42006</strain>
    </source>
</reference>
<dbReference type="Proteomes" id="UP000460290">
    <property type="component" value="Unassembled WGS sequence"/>
</dbReference>
<comment type="caution">
    <text evidence="5">The sequence shown here is derived from an EMBL/GenBank/DDBJ whole genome shotgun (WGS) entry which is preliminary data.</text>
</comment>
<dbReference type="SUPFAM" id="SSF46785">
    <property type="entry name" value="Winged helix' DNA-binding domain"/>
    <property type="match status" value="1"/>
</dbReference>
<dbReference type="SMART" id="SM00866">
    <property type="entry name" value="UTRA"/>
    <property type="match status" value="1"/>
</dbReference>
<evidence type="ECO:0000256" key="2">
    <source>
        <dbReference type="ARBA" id="ARBA00023125"/>
    </source>
</evidence>
<gene>
    <name evidence="5" type="ORF">GRI35_03380</name>
</gene>
<dbReference type="Pfam" id="PF07702">
    <property type="entry name" value="UTRA"/>
    <property type="match status" value="1"/>
</dbReference>
<dbReference type="InterPro" id="IPR036390">
    <property type="entry name" value="WH_DNA-bd_sf"/>
</dbReference>
<dbReference type="OrthoDB" id="9808698at2"/>
<name>A0A844Z3W5_9SPHN</name>
<feature type="domain" description="HTH gntR-type" evidence="4">
    <location>
        <begin position="3"/>
        <end position="71"/>
    </location>
</feature>
<organism evidence="5 6">
    <name type="scientific">Pontixanthobacter aestiaquae</name>
    <dbReference type="NCBI Taxonomy" id="1509367"/>
    <lineage>
        <taxon>Bacteria</taxon>
        <taxon>Pseudomonadati</taxon>
        <taxon>Pseudomonadota</taxon>
        <taxon>Alphaproteobacteria</taxon>
        <taxon>Sphingomonadales</taxon>
        <taxon>Erythrobacteraceae</taxon>
        <taxon>Pontixanthobacter</taxon>
    </lineage>
</organism>
<dbReference type="PRINTS" id="PR00035">
    <property type="entry name" value="HTHGNTR"/>
</dbReference>
<dbReference type="Gene3D" id="3.40.1410.10">
    <property type="entry name" value="Chorismate lyase-like"/>
    <property type="match status" value="1"/>
</dbReference>
<dbReference type="PANTHER" id="PTHR44846:SF16">
    <property type="entry name" value="TRANSCRIPTIONAL REGULATOR PHNF-RELATED"/>
    <property type="match status" value="1"/>
</dbReference>
<keyword evidence="1" id="KW-0805">Transcription regulation</keyword>
<evidence type="ECO:0000256" key="1">
    <source>
        <dbReference type="ARBA" id="ARBA00023015"/>
    </source>
</evidence>
<dbReference type="PROSITE" id="PS50949">
    <property type="entry name" value="HTH_GNTR"/>
    <property type="match status" value="1"/>
</dbReference>
<keyword evidence="3" id="KW-0804">Transcription</keyword>
<evidence type="ECO:0000313" key="6">
    <source>
        <dbReference type="Proteomes" id="UP000460290"/>
    </source>
</evidence>
<dbReference type="EMBL" id="WTYZ01000001">
    <property type="protein sequence ID" value="MXO82418.1"/>
    <property type="molecule type" value="Genomic_DNA"/>
</dbReference>
<keyword evidence="2" id="KW-0238">DNA-binding</keyword>
<evidence type="ECO:0000256" key="3">
    <source>
        <dbReference type="ARBA" id="ARBA00023163"/>
    </source>
</evidence>
<keyword evidence="6" id="KW-1185">Reference proteome</keyword>
<protein>
    <submittedName>
        <fullName evidence="5">UTRA domain-containing protein</fullName>
    </submittedName>
</protein>